<reference evidence="1" key="1">
    <citation type="submission" date="2021-10" db="EMBL/GenBank/DDBJ databases">
        <title>Tropical sea cucumber genome reveals ecological adaptation and Cuvierian tubules defense mechanism.</title>
        <authorList>
            <person name="Chen T."/>
        </authorList>
    </citation>
    <scope>NUCLEOTIDE SEQUENCE</scope>
    <source>
        <strain evidence="1">Nanhai2018</strain>
        <tissue evidence="1">Muscle</tissue>
    </source>
</reference>
<dbReference type="InterPro" id="IPR036691">
    <property type="entry name" value="Endo/exonu/phosph_ase_sf"/>
</dbReference>
<dbReference type="GO" id="GO:0003824">
    <property type="term" value="F:catalytic activity"/>
    <property type="evidence" value="ECO:0007669"/>
    <property type="project" value="InterPro"/>
</dbReference>
<evidence type="ECO:0008006" key="3">
    <source>
        <dbReference type="Google" id="ProtNLM"/>
    </source>
</evidence>
<dbReference type="EMBL" id="JAIZAY010000002">
    <property type="protein sequence ID" value="KAJ8046611.1"/>
    <property type="molecule type" value="Genomic_DNA"/>
</dbReference>
<dbReference type="Proteomes" id="UP001152320">
    <property type="component" value="Chromosome 2"/>
</dbReference>
<organism evidence="1 2">
    <name type="scientific">Holothuria leucospilota</name>
    <name type="common">Black long sea cucumber</name>
    <name type="synonym">Mertensiothuria leucospilota</name>
    <dbReference type="NCBI Taxonomy" id="206669"/>
    <lineage>
        <taxon>Eukaryota</taxon>
        <taxon>Metazoa</taxon>
        <taxon>Echinodermata</taxon>
        <taxon>Eleutherozoa</taxon>
        <taxon>Echinozoa</taxon>
        <taxon>Holothuroidea</taxon>
        <taxon>Aspidochirotacea</taxon>
        <taxon>Aspidochirotida</taxon>
        <taxon>Holothuriidae</taxon>
        <taxon>Holothuria</taxon>
    </lineage>
</organism>
<dbReference type="Gene3D" id="3.60.10.10">
    <property type="entry name" value="Endonuclease/exonuclease/phosphatase"/>
    <property type="match status" value="1"/>
</dbReference>
<dbReference type="OrthoDB" id="5986507at2759"/>
<protein>
    <recommendedName>
        <fullName evidence="3">Endonuclease/exonuclease/phosphatase domain-containing protein</fullName>
    </recommendedName>
</protein>
<comment type="caution">
    <text evidence="1">The sequence shown here is derived from an EMBL/GenBank/DDBJ whole genome shotgun (WGS) entry which is preliminary data.</text>
</comment>
<dbReference type="AlphaFoldDB" id="A0A9Q1CKI5"/>
<keyword evidence="2" id="KW-1185">Reference proteome</keyword>
<gene>
    <name evidence="1" type="ORF">HOLleu_05346</name>
</gene>
<dbReference type="SUPFAM" id="SSF56219">
    <property type="entry name" value="DNase I-like"/>
    <property type="match status" value="1"/>
</dbReference>
<proteinExistence type="predicted"/>
<evidence type="ECO:0000313" key="2">
    <source>
        <dbReference type="Proteomes" id="UP001152320"/>
    </source>
</evidence>
<name>A0A9Q1CKI5_HOLLE</name>
<evidence type="ECO:0000313" key="1">
    <source>
        <dbReference type="EMBL" id="KAJ8046611.1"/>
    </source>
</evidence>
<sequence>METFIDYMYSVLTTVSSETKYCFVMGDFNIDFGSPKNSTFLDTISACGFDTGISQRTRVTSKNSSLIDNILTNVNTIDAVVVDSSGILLTDTSDHFPIFMNIFLNLS</sequence>
<accession>A0A9Q1CKI5</accession>